<dbReference type="Pfam" id="PF05193">
    <property type="entry name" value="Peptidase_M16_C"/>
    <property type="match status" value="1"/>
</dbReference>
<organism evidence="5">
    <name type="scientific">Phaselicystis flava</name>
    <dbReference type="NCBI Taxonomy" id="525924"/>
    <lineage>
        <taxon>Bacteria</taxon>
        <taxon>Pseudomonadati</taxon>
        <taxon>Myxococcota</taxon>
        <taxon>Polyangia</taxon>
        <taxon>Polyangiales</taxon>
        <taxon>Phaselicystidaceae</taxon>
        <taxon>Phaselicystis</taxon>
    </lineage>
</organism>
<sequence>MKNRFARSVAALLITLLGCGDGAPPPAAPPQPTAVAATAAPPPTAAAAPDELGGKPALPAPNPFTPPTPEVFKAPNGMTVWLLERHTLPIVAATIVIPVGSSSDPAQKAGLAHITADMLDEGAGKRNAVEVSTAINDLGATLATGASVDGSFASVGSLKKNFKPAFAILADVIARPRLDAREWKRVSDLWKNDLRKRSQDPALVSRVVTGAVLYGPGTPYGHPTTGLVADAANVGLGDVKSFYAGAWRPEHAILAVSGDVTKAEVMEVIEGSLGGWKAAAGAKIEAPKAQSPRSGAPKLVLVDRPGAPQSVIAVVREGVAASDPRAPLLELINTALGGSFTSRLNQNLREEKGWSYGARSAFTEARGTGMFNARASVVKEQTGPSVQETLRELSQMAKEGLTEEELAKVKAQDRAELVQTYEGVQGMAQRLGALAMLALPPDFDMAASRARQQATRDRLRELAVAVDPGAATVVVVGPKAEVLPQLTKLGLGEPEMWDPEGFPLAAAPAGPKLTPRPAKK</sequence>
<feature type="compositionally biased region" description="Pro residues" evidence="1">
    <location>
        <begin position="58"/>
        <end position="69"/>
    </location>
</feature>
<feature type="domain" description="Peptidase M16 C-terminal" evidence="4">
    <location>
        <begin position="236"/>
        <end position="412"/>
    </location>
</feature>
<proteinExistence type="predicted"/>
<dbReference type="AlphaFoldDB" id="A0A3S7V0A1"/>
<dbReference type="PANTHER" id="PTHR11851:SF224">
    <property type="entry name" value="PROCESSING PROTEASE"/>
    <property type="match status" value="1"/>
</dbReference>
<evidence type="ECO:0000259" key="4">
    <source>
        <dbReference type="Pfam" id="PF05193"/>
    </source>
</evidence>
<keyword evidence="2" id="KW-0732">Signal</keyword>
<feature type="region of interest" description="Disordered" evidence="1">
    <location>
        <begin position="500"/>
        <end position="520"/>
    </location>
</feature>
<dbReference type="EMBL" id="MH908922">
    <property type="protein sequence ID" value="AYM54419.1"/>
    <property type="molecule type" value="Genomic_DNA"/>
</dbReference>
<dbReference type="InterPro" id="IPR007863">
    <property type="entry name" value="Peptidase_M16_C"/>
</dbReference>
<dbReference type="Gene3D" id="3.30.830.10">
    <property type="entry name" value="Metalloenzyme, LuxS/M16 peptidase-like"/>
    <property type="match status" value="2"/>
</dbReference>
<name>A0A3S7V0A1_9BACT</name>
<dbReference type="Pfam" id="PF00675">
    <property type="entry name" value="Peptidase_M16"/>
    <property type="match status" value="1"/>
</dbReference>
<feature type="region of interest" description="Disordered" evidence="1">
    <location>
        <begin position="24"/>
        <end position="70"/>
    </location>
</feature>
<dbReference type="InterPro" id="IPR050361">
    <property type="entry name" value="MPP/UQCRC_Complex"/>
</dbReference>
<dbReference type="InterPro" id="IPR011765">
    <property type="entry name" value="Pept_M16_N"/>
</dbReference>
<feature type="signal peptide" evidence="2">
    <location>
        <begin position="1"/>
        <end position="27"/>
    </location>
</feature>
<feature type="compositionally biased region" description="Low complexity" evidence="1">
    <location>
        <begin position="33"/>
        <end position="49"/>
    </location>
</feature>
<keyword evidence="5" id="KW-0645">Protease</keyword>
<accession>A0A3S7V0A1</accession>
<dbReference type="PROSITE" id="PS51257">
    <property type="entry name" value="PROKAR_LIPOPROTEIN"/>
    <property type="match status" value="1"/>
</dbReference>
<feature type="chain" id="PRO_5019502729" evidence="2">
    <location>
        <begin position="28"/>
        <end position="520"/>
    </location>
</feature>
<dbReference type="GO" id="GO:0006508">
    <property type="term" value="P:proteolysis"/>
    <property type="evidence" value="ECO:0007669"/>
    <property type="project" value="UniProtKB-KW"/>
</dbReference>
<evidence type="ECO:0000259" key="3">
    <source>
        <dbReference type="Pfam" id="PF00675"/>
    </source>
</evidence>
<dbReference type="GO" id="GO:0008233">
    <property type="term" value="F:peptidase activity"/>
    <property type="evidence" value="ECO:0007669"/>
    <property type="project" value="UniProtKB-KW"/>
</dbReference>
<dbReference type="GO" id="GO:0046872">
    <property type="term" value="F:metal ion binding"/>
    <property type="evidence" value="ECO:0007669"/>
    <property type="project" value="InterPro"/>
</dbReference>
<keyword evidence="5" id="KW-0378">Hydrolase</keyword>
<protein>
    <submittedName>
        <fullName evidence="5">Zinc protease</fullName>
    </submittedName>
</protein>
<dbReference type="InterPro" id="IPR011249">
    <property type="entry name" value="Metalloenz_LuxS/M16"/>
</dbReference>
<dbReference type="PANTHER" id="PTHR11851">
    <property type="entry name" value="METALLOPROTEASE"/>
    <property type="match status" value="1"/>
</dbReference>
<feature type="domain" description="Peptidase M16 N-terminal" evidence="3">
    <location>
        <begin position="84"/>
        <end position="195"/>
    </location>
</feature>
<reference evidence="5" key="1">
    <citation type="journal article" date="2018" name="J. Ind. Microbiol. Biotechnol.">
        <title>Genome mining reveals uncommon alkylpyrones as type III PKS products from myxobacteria.</title>
        <authorList>
            <person name="Hug J.J."/>
            <person name="Panter F."/>
            <person name="Krug D."/>
            <person name="Muller R."/>
        </authorList>
    </citation>
    <scope>NUCLEOTIDE SEQUENCE</scope>
    <source>
        <strain evidence="5">MSr9315</strain>
    </source>
</reference>
<evidence type="ECO:0000256" key="1">
    <source>
        <dbReference type="SAM" id="MobiDB-lite"/>
    </source>
</evidence>
<evidence type="ECO:0000256" key="2">
    <source>
        <dbReference type="SAM" id="SignalP"/>
    </source>
</evidence>
<evidence type="ECO:0000313" key="5">
    <source>
        <dbReference type="EMBL" id="AYM54419.1"/>
    </source>
</evidence>
<dbReference type="SUPFAM" id="SSF63411">
    <property type="entry name" value="LuxS/MPP-like metallohydrolase"/>
    <property type="match status" value="2"/>
</dbReference>